<dbReference type="InParanoid" id="G3SSM3"/>
<feature type="transmembrane region" description="Helical" evidence="26">
    <location>
        <begin position="35"/>
        <end position="57"/>
    </location>
</feature>
<evidence type="ECO:0000256" key="22">
    <source>
        <dbReference type="ARBA" id="ARBA00041191"/>
    </source>
</evidence>
<evidence type="ECO:0000256" key="9">
    <source>
        <dbReference type="ARBA" id="ARBA00022859"/>
    </source>
</evidence>
<evidence type="ECO:0000256" key="16">
    <source>
        <dbReference type="ARBA" id="ARBA00023157"/>
    </source>
</evidence>
<feature type="domain" description="C-type lectin" evidence="27">
    <location>
        <begin position="238"/>
        <end position="351"/>
    </location>
</feature>
<dbReference type="PANTHER" id="PTHR47298:SF1">
    <property type="entry name" value="OXIDIZED LOW-DENSITY LIPOPROTEIN RECEPTOR 1"/>
    <property type="match status" value="1"/>
</dbReference>
<gene>
    <name evidence="28" type="primary">OLR1</name>
</gene>
<dbReference type="eggNOG" id="KOG4297">
    <property type="taxonomic scope" value="Eukaryota"/>
</dbReference>
<keyword evidence="10" id="KW-0130">Cell adhesion</keyword>
<evidence type="ECO:0000256" key="5">
    <source>
        <dbReference type="ARBA" id="ARBA00022475"/>
    </source>
</evidence>
<dbReference type="GO" id="GO:0007159">
    <property type="term" value="P:leukocyte cell-cell adhesion"/>
    <property type="evidence" value="ECO:0007669"/>
    <property type="project" value="TreeGrafter"/>
</dbReference>
<dbReference type="PANTHER" id="PTHR47298">
    <property type="entry name" value="OXIDIZED LOW-DENSITY LIPOPROTEIN RECEPTOR 1"/>
    <property type="match status" value="1"/>
</dbReference>
<dbReference type="GO" id="GO:0045121">
    <property type="term" value="C:membrane raft"/>
    <property type="evidence" value="ECO:0007669"/>
    <property type="project" value="UniProtKB-SubCell"/>
</dbReference>
<evidence type="ECO:0000256" key="24">
    <source>
        <dbReference type="ARBA" id="ARBA00041771"/>
    </source>
</evidence>
<evidence type="ECO:0000256" key="2">
    <source>
        <dbReference type="ARBA" id="ARBA00004285"/>
    </source>
</evidence>
<evidence type="ECO:0000256" key="23">
    <source>
        <dbReference type="ARBA" id="ARBA00041686"/>
    </source>
</evidence>
<feature type="coiled-coil region" evidence="25">
    <location>
        <begin position="91"/>
        <end position="136"/>
    </location>
</feature>
<dbReference type="InterPro" id="IPR052332">
    <property type="entry name" value="OxLDL_rcpt1-like"/>
</dbReference>
<dbReference type="FunCoup" id="G3SSM3">
    <property type="interactions" value="1"/>
</dbReference>
<dbReference type="GO" id="GO:0006954">
    <property type="term" value="P:inflammatory response"/>
    <property type="evidence" value="ECO:0007669"/>
    <property type="project" value="UniProtKB-KW"/>
</dbReference>
<keyword evidence="14 26" id="KW-0472">Membrane</keyword>
<evidence type="ECO:0000256" key="8">
    <source>
        <dbReference type="ARBA" id="ARBA00022734"/>
    </source>
</evidence>
<dbReference type="GO" id="GO:0005886">
    <property type="term" value="C:plasma membrane"/>
    <property type="evidence" value="ECO:0007669"/>
    <property type="project" value="UniProtKB-SubCell"/>
</dbReference>
<dbReference type="GO" id="GO:0030246">
    <property type="term" value="F:carbohydrate binding"/>
    <property type="evidence" value="ECO:0007669"/>
    <property type="project" value="UniProtKB-KW"/>
</dbReference>
<keyword evidence="6" id="KW-0964">Secreted</keyword>
<dbReference type="PROSITE" id="PS50041">
    <property type="entry name" value="C_TYPE_LECTIN_2"/>
    <property type="match status" value="1"/>
</dbReference>
<name>G3SSM3_LOXAF</name>
<dbReference type="GO" id="GO:0042802">
    <property type="term" value="F:identical protein binding"/>
    <property type="evidence" value="ECO:0007669"/>
    <property type="project" value="Ensembl"/>
</dbReference>
<evidence type="ECO:0000256" key="10">
    <source>
        <dbReference type="ARBA" id="ARBA00022889"/>
    </source>
</evidence>
<dbReference type="GO" id="GO:0042157">
    <property type="term" value="P:lipoprotein metabolic process"/>
    <property type="evidence" value="ECO:0007669"/>
    <property type="project" value="TreeGrafter"/>
</dbReference>
<keyword evidence="17" id="KW-0675">Receptor</keyword>
<protein>
    <recommendedName>
        <fullName evidence="22">Oxidized low-density lipoprotein receptor 1</fullName>
    </recommendedName>
    <alternativeName>
        <fullName evidence="23">Lectin-like oxidized LDL receptor 1</fullName>
    </alternativeName>
    <alternativeName>
        <fullName evidence="24">Lectin-type oxidized LDL receptor 1</fullName>
    </alternativeName>
</protein>
<keyword evidence="9" id="KW-0391">Immunity</keyword>
<dbReference type="GO" id="GO:0005576">
    <property type="term" value="C:extracellular region"/>
    <property type="evidence" value="ECO:0007669"/>
    <property type="project" value="UniProtKB-SubCell"/>
</dbReference>
<dbReference type="STRING" id="9785.ENSLAFP00000002965"/>
<evidence type="ECO:0000256" key="19">
    <source>
        <dbReference type="ARBA" id="ARBA00023198"/>
    </source>
</evidence>
<dbReference type="GO" id="GO:0005654">
    <property type="term" value="C:nucleoplasm"/>
    <property type="evidence" value="ECO:0007669"/>
    <property type="project" value="Ensembl"/>
</dbReference>
<dbReference type="InterPro" id="IPR016186">
    <property type="entry name" value="C-type_lectin-like/link_sf"/>
</dbReference>
<dbReference type="OMA" id="NYSWLWE"/>
<keyword evidence="5" id="KW-1003">Cell membrane</keyword>
<keyword evidence="7 26" id="KW-0812">Transmembrane</keyword>
<reference evidence="28 29" key="1">
    <citation type="submission" date="2009-06" db="EMBL/GenBank/DDBJ databases">
        <title>The Genome Sequence of Loxodonta africana (African elephant).</title>
        <authorList>
            <person name="Di Palma F."/>
            <person name="Heiman D."/>
            <person name="Young S."/>
            <person name="Johnson J."/>
            <person name="Lander E.S."/>
            <person name="Lindblad-Toh K."/>
        </authorList>
    </citation>
    <scope>NUCLEOTIDE SEQUENCE [LARGE SCALE GENOMIC DNA]</scope>
    <source>
        <strain evidence="28 29">Isolate ISIS603380</strain>
    </source>
</reference>
<dbReference type="HOGENOM" id="CLU_049894_4_0_1"/>
<evidence type="ECO:0000256" key="14">
    <source>
        <dbReference type="ARBA" id="ARBA00023136"/>
    </source>
</evidence>
<evidence type="ECO:0000256" key="12">
    <source>
        <dbReference type="ARBA" id="ARBA00022989"/>
    </source>
</evidence>
<keyword evidence="18" id="KW-0325">Glycoprotein</keyword>
<evidence type="ECO:0000313" key="29">
    <source>
        <dbReference type="Proteomes" id="UP000007646"/>
    </source>
</evidence>
<evidence type="ECO:0000256" key="20">
    <source>
        <dbReference type="ARBA" id="ARBA00023288"/>
    </source>
</evidence>
<keyword evidence="15" id="KW-0564">Palmitate</keyword>
<evidence type="ECO:0000256" key="26">
    <source>
        <dbReference type="SAM" id="Phobius"/>
    </source>
</evidence>
<dbReference type="InterPro" id="IPR033992">
    <property type="entry name" value="NKR-like_CTLD"/>
</dbReference>
<reference evidence="28" key="3">
    <citation type="submission" date="2025-09" db="UniProtKB">
        <authorList>
            <consortium name="Ensembl"/>
        </authorList>
    </citation>
    <scope>IDENTIFICATION</scope>
    <source>
        <strain evidence="28">Isolate ISIS603380</strain>
    </source>
</reference>
<keyword evidence="13 25" id="KW-0175">Coiled coil</keyword>
<dbReference type="GO" id="GO:0002376">
    <property type="term" value="P:immune system process"/>
    <property type="evidence" value="ECO:0007669"/>
    <property type="project" value="UniProtKB-KW"/>
</dbReference>
<dbReference type="GO" id="GO:0043235">
    <property type="term" value="C:receptor complex"/>
    <property type="evidence" value="ECO:0007669"/>
    <property type="project" value="Ensembl"/>
</dbReference>
<dbReference type="Gene3D" id="3.10.100.10">
    <property type="entry name" value="Mannose-Binding Protein A, subunit A"/>
    <property type="match status" value="1"/>
</dbReference>
<dbReference type="SUPFAM" id="SSF56436">
    <property type="entry name" value="C-type lectin-like"/>
    <property type="match status" value="1"/>
</dbReference>
<sequence length="360" mass="41550">MNCEDLKIKTMKGQPDQKVPCGKDRNCLGPNCLSSPWWCPVTMTLGILCLGLLVAIIMQRMQLSQVSDLLKQQQANLTHQENIQEGQVLAQHQAEEASQESQKELQEIINTLIEKLDEKSKKQLELQHQILNLQEALKRAANFSGTLGSVLPHQFKLSQWSISNCSKQKILQLLACTNISVSNSKYEKLIKNNKKYVYCWKMYQMTKKELQNFLLRHNSLIKFILHFLGPCPQDWFWHEENCYLFSSSPYNWEKSQETCLSLDAHLLKINSTDDLEFIQKASAHSNFPFWMGLSFRKPKNSWFWEDGSPWRSHLFRLQGASKTYSSGTCAYIQRGIVYAENCILVAFSICQKKANLLTTQ</sequence>
<evidence type="ECO:0000256" key="21">
    <source>
        <dbReference type="ARBA" id="ARBA00038751"/>
    </source>
</evidence>
<evidence type="ECO:0000256" key="18">
    <source>
        <dbReference type="ARBA" id="ARBA00023180"/>
    </source>
</evidence>
<comment type="subunit">
    <text evidence="21">Homodimer; disulfide-linked. May form a hexamer composed of 3 homodimers. Interacts with HSP70.</text>
</comment>
<keyword evidence="11" id="KW-0735">Signal-anchor</keyword>
<dbReference type="Pfam" id="PF00059">
    <property type="entry name" value="Lectin_C"/>
    <property type="match status" value="1"/>
</dbReference>
<organism evidence="28 29">
    <name type="scientific">Loxodonta africana</name>
    <name type="common">African elephant</name>
    <dbReference type="NCBI Taxonomy" id="9785"/>
    <lineage>
        <taxon>Eukaryota</taxon>
        <taxon>Metazoa</taxon>
        <taxon>Chordata</taxon>
        <taxon>Craniata</taxon>
        <taxon>Vertebrata</taxon>
        <taxon>Euteleostomi</taxon>
        <taxon>Mammalia</taxon>
        <taxon>Eutheria</taxon>
        <taxon>Afrotheria</taxon>
        <taxon>Proboscidea</taxon>
        <taxon>Elephantidae</taxon>
        <taxon>Loxodonta</taxon>
    </lineage>
</organism>
<dbReference type="GeneTree" id="ENSGT00940000161941"/>
<dbReference type="CDD" id="cd03593">
    <property type="entry name" value="CLECT_NK_receptors_like"/>
    <property type="match status" value="1"/>
</dbReference>
<dbReference type="Ensembl" id="ENSLAFT00000003556.3">
    <property type="protein sequence ID" value="ENSLAFP00000002965.3"/>
    <property type="gene ID" value="ENSLAFG00000003557.3"/>
</dbReference>
<evidence type="ECO:0000256" key="3">
    <source>
        <dbReference type="ARBA" id="ARBA00004401"/>
    </source>
</evidence>
<dbReference type="InterPro" id="IPR001304">
    <property type="entry name" value="C-type_lectin-like"/>
</dbReference>
<keyword evidence="16" id="KW-1015">Disulfide bond</keyword>
<evidence type="ECO:0000256" key="4">
    <source>
        <dbReference type="ARBA" id="ARBA00004613"/>
    </source>
</evidence>
<keyword evidence="12 26" id="KW-1133">Transmembrane helix</keyword>
<keyword evidence="19" id="KW-0395">Inflammatory response</keyword>
<accession>G3SSM3</accession>
<evidence type="ECO:0000256" key="25">
    <source>
        <dbReference type="SAM" id="Coils"/>
    </source>
</evidence>
<dbReference type="Proteomes" id="UP000007646">
    <property type="component" value="Unassembled WGS sequence"/>
</dbReference>
<evidence type="ECO:0000313" key="28">
    <source>
        <dbReference type="Ensembl" id="ENSLAFP00000002965.3"/>
    </source>
</evidence>
<evidence type="ECO:0000259" key="27">
    <source>
        <dbReference type="PROSITE" id="PS50041"/>
    </source>
</evidence>
<evidence type="ECO:0000256" key="11">
    <source>
        <dbReference type="ARBA" id="ARBA00022968"/>
    </source>
</evidence>
<dbReference type="GO" id="GO:0005041">
    <property type="term" value="F:low-density lipoprotein particle receptor activity"/>
    <property type="evidence" value="ECO:0007669"/>
    <property type="project" value="TreeGrafter"/>
</dbReference>
<evidence type="ECO:0000256" key="17">
    <source>
        <dbReference type="ARBA" id="ARBA00023170"/>
    </source>
</evidence>
<evidence type="ECO:0000256" key="13">
    <source>
        <dbReference type="ARBA" id="ARBA00023054"/>
    </source>
</evidence>
<keyword evidence="8" id="KW-0430">Lectin</keyword>
<keyword evidence="20" id="KW-0449">Lipoprotein</keyword>
<dbReference type="SMART" id="SM00034">
    <property type="entry name" value="CLECT"/>
    <property type="match status" value="1"/>
</dbReference>
<dbReference type="InterPro" id="IPR016187">
    <property type="entry name" value="CTDL_fold"/>
</dbReference>
<comment type="subcellular location">
    <subcellularLocation>
        <location evidence="1">Cell membrane</location>
        <topology evidence="1">Lipid-anchor</topology>
    </subcellularLocation>
    <subcellularLocation>
        <location evidence="3">Cell membrane</location>
        <topology evidence="3">Single-pass type II membrane protein</topology>
    </subcellularLocation>
    <subcellularLocation>
        <location evidence="2">Membrane raft</location>
    </subcellularLocation>
    <subcellularLocation>
        <location evidence="4">Secreted</location>
    </subcellularLocation>
</comment>
<evidence type="ECO:0000256" key="15">
    <source>
        <dbReference type="ARBA" id="ARBA00023139"/>
    </source>
</evidence>
<keyword evidence="29" id="KW-1185">Reference proteome</keyword>
<evidence type="ECO:0000256" key="7">
    <source>
        <dbReference type="ARBA" id="ARBA00022692"/>
    </source>
</evidence>
<reference evidence="28" key="2">
    <citation type="submission" date="2025-08" db="UniProtKB">
        <authorList>
            <consortium name="Ensembl"/>
        </authorList>
    </citation>
    <scope>IDENTIFICATION</scope>
    <source>
        <strain evidence="28">Isolate ISIS603380</strain>
    </source>
</reference>
<dbReference type="AlphaFoldDB" id="G3SSM3"/>
<evidence type="ECO:0000256" key="1">
    <source>
        <dbReference type="ARBA" id="ARBA00004193"/>
    </source>
</evidence>
<proteinExistence type="predicted"/>
<evidence type="ECO:0000256" key="6">
    <source>
        <dbReference type="ARBA" id="ARBA00022525"/>
    </source>
</evidence>